<proteinExistence type="predicted"/>
<name>A0A1G8NFB0_9FIRM</name>
<dbReference type="EMBL" id="FNEH01000015">
    <property type="protein sequence ID" value="SDI78939.1"/>
    <property type="molecule type" value="Genomic_DNA"/>
</dbReference>
<keyword evidence="1" id="KW-1133">Transmembrane helix</keyword>
<keyword evidence="1" id="KW-0472">Membrane</keyword>
<keyword evidence="1" id="KW-0812">Transmembrane</keyword>
<feature type="transmembrane region" description="Helical" evidence="1">
    <location>
        <begin position="147"/>
        <end position="165"/>
    </location>
</feature>
<organism evidence="2 3">
    <name type="scientific">Halanaerobium congolense</name>
    <dbReference type="NCBI Taxonomy" id="54121"/>
    <lineage>
        <taxon>Bacteria</taxon>
        <taxon>Bacillati</taxon>
        <taxon>Bacillota</taxon>
        <taxon>Clostridia</taxon>
        <taxon>Halanaerobiales</taxon>
        <taxon>Halanaerobiaceae</taxon>
        <taxon>Halanaerobium</taxon>
    </lineage>
</organism>
<protein>
    <submittedName>
        <fullName evidence="2">Uncharacterized protein</fullName>
    </submittedName>
</protein>
<evidence type="ECO:0000313" key="3">
    <source>
        <dbReference type="Proteomes" id="UP000198945"/>
    </source>
</evidence>
<accession>A0A1G8NFB0</accession>
<sequence>MDIHEMNRKAKENIDKTNKKEKIKRKLGINSWSEVDEPEKLLEFLLQTEKLDNEIVLEILDQIPNVLELSKELTDKITKVGEFKKETTEHYLYALNNISDHLGRFLDRDDLTEEERRYAMDNLMKLAEIMREMAKEDTEFFEKVLKVLGWMGLAIVGTLAAIFGIDRFGNNSNDKIDKN</sequence>
<evidence type="ECO:0000313" key="2">
    <source>
        <dbReference type="EMBL" id="SDI78939.1"/>
    </source>
</evidence>
<reference evidence="2 3" key="1">
    <citation type="submission" date="2016-10" db="EMBL/GenBank/DDBJ databases">
        <authorList>
            <person name="de Groot N.N."/>
        </authorList>
    </citation>
    <scope>NUCLEOTIDE SEQUENCE [LARGE SCALE GENOMIC DNA]</scope>
    <source>
        <strain evidence="2 3">WG7</strain>
    </source>
</reference>
<gene>
    <name evidence="2" type="ORF">SAMN04515654_1153</name>
</gene>
<dbReference type="RefSeq" id="WP_089716978.1">
    <property type="nucleotide sequence ID" value="NZ_FNEH01000015.1"/>
</dbReference>
<dbReference type="AlphaFoldDB" id="A0A1G8NFB0"/>
<dbReference type="Proteomes" id="UP000198945">
    <property type="component" value="Unassembled WGS sequence"/>
</dbReference>
<evidence type="ECO:0000256" key="1">
    <source>
        <dbReference type="SAM" id="Phobius"/>
    </source>
</evidence>